<protein>
    <submittedName>
        <fullName evidence="2">Uncharacterized protein</fullName>
    </submittedName>
</protein>
<proteinExistence type="predicted"/>
<dbReference type="EMBL" id="JH159163">
    <property type="protein sequence ID" value="EGZ06668.1"/>
    <property type="molecule type" value="Genomic_DNA"/>
</dbReference>
<reference evidence="2 3" key="1">
    <citation type="journal article" date="2006" name="Science">
        <title>Phytophthora genome sequences uncover evolutionary origins and mechanisms of pathogenesis.</title>
        <authorList>
            <person name="Tyler B.M."/>
            <person name="Tripathy S."/>
            <person name="Zhang X."/>
            <person name="Dehal P."/>
            <person name="Jiang R.H."/>
            <person name="Aerts A."/>
            <person name="Arredondo F.D."/>
            <person name="Baxter L."/>
            <person name="Bensasson D."/>
            <person name="Beynon J.L."/>
            <person name="Chapman J."/>
            <person name="Damasceno C.M."/>
            <person name="Dorrance A.E."/>
            <person name="Dou D."/>
            <person name="Dickerman A.W."/>
            <person name="Dubchak I.L."/>
            <person name="Garbelotto M."/>
            <person name="Gijzen M."/>
            <person name="Gordon S.G."/>
            <person name="Govers F."/>
            <person name="Grunwald N.J."/>
            <person name="Huang W."/>
            <person name="Ivors K.L."/>
            <person name="Jones R.W."/>
            <person name="Kamoun S."/>
            <person name="Krampis K."/>
            <person name="Lamour K.H."/>
            <person name="Lee M.K."/>
            <person name="McDonald W.H."/>
            <person name="Medina M."/>
            <person name="Meijer H.J."/>
            <person name="Nordberg E.K."/>
            <person name="Maclean D.J."/>
            <person name="Ospina-Giraldo M.D."/>
            <person name="Morris P.F."/>
            <person name="Phuntumart V."/>
            <person name="Putnam N.H."/>
            <person name="Rash S."/>
            <person name="Rose J.K."/>
            <person name="Sakihama Y."/>
            <person name="Salamov A.A."/>
            <person name="Savidor A."/>
            <person name="Scheuring C.F."/>
            <person name="Smith B.M."/>
            <person name="Sobral B.W."/>
            <person name="Terry A."/>
            <person name="Torto-Alalibo T.A."/>
            <person name="Win J."/>
            <person name="Xu Z."/>
            <person name="Zhang H."/>
            <person name="Grigoriev I.V."/>
            <person name="Rokhsar D.S."/>
            <person name="Boore J.L."/>
        </authorList>
    </citation>
    <scope>NUCLEOTIDE SEQUENCE [LARGE SCALE GENOMIC DNA]</scope>
    <source>
        <strain evidence="2 3">P6497</strain>
    </source>
</reference>
<sequence length="1102" mass="122316">MGFLGPGEIDIRTAFGWVSSGKRESGLGQGSVLSIRLIGYYMAVLMQRQDQGPDAVIITHSQGAEPHQIASTVLVDDVIDVATTRSGIEHRVAVSKVFTGIHGTGGVFGASKSFLLQFTPTERSASNTVYLHDGTGQPRAVTIVIPAEGFKHLGIIQSTDDVWSATLAPVWNALRREADIITRLQLTHDQLQYIVNHVWLPRVQYRAQLNTSHKIAKHVDILIRRVAKHVLKLPHSTPKDVFHDETRGLGLASFEDMCNVARAQLAIRVMNSPHLSAYHLLTEAFEIHLQRWIHQTIRAVVAVGSKVDVTWENPQACTTNRPNDRPICNELTEDLRALLLRYNLKYSHKVRYVGDIANTSYTRLEQPTSLQRKFRWSRQQVGDYKEIDDDIKAVLCQNSTGELITPVGRIPVDRSYLHIHSMDVGPGQFFIAREFDITDEGLEMRGHELGKRVDDIWWQETRPNSGVWKPRPGEIGSELANICVPVEVVYLRRRGGRSAKDRVIIWSDTSTGGVIGVMSRDLIREAFNRSSRNYDEVMATEELQSPAERVASAIGAKTCTTRPVRIDRRPWVHWEEFRNCENCIAAGDRSVCHGGTPSATSGWGLRTGTVRKIGRIAVHWADMTSTRCECHALIAGLMASGDTGTQVCDNLAAIRTLETARAIANGIRSSHLKYSNKHRVKIRTMVALMRPGGTFTAQWVRPHQEHELTSDPTLNEQRRALAAADADAAQSHDPSMTGSYIGIMCWDAAHIMNSHGNPVVGRIQLFLTELAAEKRKSTWIEVMGTRGEHRQTACDTDLNMAKLLGWDDYQKCFYWRSITKFLHTNLRKHRSHTQWGATLSDMQPMAGAGPTQSQPIGSRSARNLAGTRVAMGIVCQPPSNPGNAVLQEATSGSSLTRATPTSGTRMPPSRGAILLPPVPGNGTLGIGNARPAIPAALLEPEPPADQAAWQAVSQTSSTERRNITANNPSPVWIGIITPHITQAQQHCWASEWWSALQCGLYTDWLIIEYTSEDLPEYGPRQALVTWNAALATTGADPVLLETRRWLQNEFLEVYSAPCGWKTWPSATPATVRWAQYLMVTSAGGTRLHLGVLRSIWMSNRLH</sequence>
<dbReference type="RefSeq" id="XP_009537432.1">
    <property type="nucleotide sequence ID" value="XM_009539137.1"/>
</dbReference>
<evidence type="ECO:0000256" key="1">
    <source>
        <dbReference type="SAM" id="MobiDB-lite"/>
    </source>
</evidence>
<evidence type="ECO:0000313" key="3">
    <source>
        <dbReference type="Proteomes" id="UP000002640"/>
    </source>
</evidence>
<keyword evidence="3" id="KW-1185">Reference proteome</keyword>
<dbReference type="InParanoid" id="G5ABE3"/>
<evidence type="ECO:0000313" key="2">
    <source>
        <dbReference type="EMBL" id="EGZ06668.1"/>
    </source>
</evidence>
<accession>G5ABE3</accession>
<dbReference type="GO" id="GO:0003676">
    <property type="term" value="F:nucleic acid binding"/>
    <property type="evidence" value="ECO:0007669"/>
    <property type="project" value="InterPro"/>
</dbReference>
<dbReference type="Proteomes" id="UP000002640">
    <property type="component" value="Unassembled WGS sequence"/>
</dbReference>
<dbReference type="InterPro" id="IPR036397">
    <property type="entry name" value="RNaseH_sf"/>
</dbReference>
<dbReference type="AlphaFoldDB" id="G5ABE3"/>
<dbReference type="Gene3D" id="3.30.420.10">
    <property type="entry name" value="Ribonuclease H-like superfamily/Ribonuclease H"/>
    <property type="match status" value="1"/>
</dbReference>
<feature type="region of interest" description="Disordered" evidence="1">
    <location>
        <begin position="887"/>
        <end position="910"/>
    </location>
</feature>
<name>G5ABE3_PHYSP</name>
<organism evidence="2 3">
    <name type="scientific">Phytophthora sojae (strain P6497)</name>
    <name type="common">Soybean stem and root rot agent</name>
    <name type="synonym">Phytophthora megasperma f. sp. glycines</name>
    <dbReference type="NCBI Taxonomy" id="1094619"/>
    <lineage>
        <taxon>Eukaryota</taxon>
        <taxon>Sar</taxon>
        <taxon>Stramenopiles</taxon>
        <taxon>Oomycota</taxon>
        <taxon>Peronosporomycetes</taxon>
        <taxon>Peronosporales</taxon>
        <taxon>Peronosporaceae</taxon>
        <taxon>Phytophthora</taxon>
    </lineage>
</organism>
<gene>
    <name evidence="2" type="ORF">PHYSODRAFT_306861</name>
</gene>
<dbReference type="GeneID" id="20642792"/>
<dbReference type="KEGG" id="psoj:PHYSODRAFT_306861"/>
<feature type="compositionally biased region" description="Polar residues" evidence="1">
    <location>
        <begin position="888"/>
        <end position="904"/>
    </location>
</feature>